<keyword evidence="2" id="KW-1185">Reference proteome</keyword>
<protein>
    <recommendedName>
        <fullName evidence="3">F-box domain-containing protein</fullName>
    </recommendedName>
</protein>
<gene>
    <name evidence="1" type="ORF">BDZ94DRAFT_1003478</name>
</gene>
<evidence type="ECO:0000313" key="1">
    <source>
        <dbReference type="EMBL" id="KAF9459616.1"/>
    </source>
</evidence>
<dbReference type="Proteomes" id="UP000807353">
    <property type="component" value="Unassembled WGS sequence"/>
</dbReference>
<organism evidence="1 2">
    <name type="scientific">Collybia nuda</name>
    <dbReference type="NCBI Taxonomy" id="64659"/>
    <lineage>
        <taxon>Eukaryota</taxon>
        <taxon>Fungi</taxon>
        <taxon>Dikarya</taxon>
        <taxon>Basidiomycota</taxon>
        <taxon>Agaricomycotina</taxon>
        <taxon>Agaricomycetes</taxon>
        <taxon>Agaricomycetidae</taxon>
        <taxon>Agaricales</taxon>
        <taxon>Tricholomatineae</taxon>
        <taxon>Clitocybaceae</taxon>
        <taxon>Collybia</taxon>
    </lineage>
</organism>
<name>A0A9P5Y1H9_9AGAR</name>
<evidence type="ECO:0008006" key="3">
    <source>
        <dbReference type="Google" id="ProtNLM"/>
    </source>
</evidence>
<reference evidence="1" key="1">
    <citation type="submission" date="2020-11" db="EMBL/GenBank/DDBJ databases">
        <authorList>
            <consortium name="DOE Joint Genome Institute"/>
            <person name="Ahrendt S."/>
            <person name="Riley R."/>
            <person name="Andreopoulos W."/>
            <person name="Labutti K."/>
            <person name="Pangilinan J."/>
            <person name="Ruiz-Duenas F.J."/>
            <person name="Barrasa J.M."/>
            <person name="Sanchez-Garcia M."/>
            <person name="Camarero S."/>
            <person name="Miyauchi S."/>
            <person name="Serrano A."/>
            <person name="Linde D."/>
            <person name="Babiker R."/>
            <person name="Drula E."/>
            <person name="Ayuso-Fernandez I."/>
            <person name="Pacheco R."/>
            <person name="Padilla G."/>
            <person name="Ferreira P."/>
            <person name="Barriuso J."/>
            <person name="Kellner H."/>
            <person name="Castanera R."/>
            <person name="Alfaro M."/>
            <person name="Ramirez L."/>
            <person name="Pisabarro A.G."/>
            <person name="Kuo A."/>
            <person name="Tritt A."/>
            <person name="Lipzen A."/>
            <person name="He G."/>
            <person name="Yan M."/>
            <person name="Ng V."/>
            <person name="Cullen D."/>
            <person name="Martin F."/>
            <person name="Rosso M.-N."/>
            <person name="Henrissat B."/>
            <person name="Hibbett D."/>
            <person name="Martinez A.T."/>
            <person name="Grigoriev I.V."/>
        </authorList>
    </citation>
    <scope>NUCLEOTIDE SEQUENCE</scope>
    <source>
        <strain evidence="1">CBS 247.69</strain>
    </source>
</reference>
<dbReference type="OrthoDB" id="2995404at2759"/>
<evidence type="ECO:0000313" key="2">
    <source>
        <dbReference type="Proteomes" id="UP000807353"/>
    </source>
</evidence>
<comment type="caution">
    <text evidence="1">The sequence shown here is derived from an EMBL/GenBank/DDBJ whole genome shotgun (WGS) entry which is preliminary data.</text>
</comment>
<dbReference type="EMBL" id="MU150313">
    <property type="protein sequence ID" value="KAF9459616.1"/>
    <property type="molecule type" value="Genomic_DNA"/>
</dbReference>
<accession>A0A9P5Y1H9</accession>
<dbReference type="AlphaFoldDB" id="A0A9P5Y1H9"/>
<proteinExistence type="predicted"/>
<sequence>MVLSASIPPEIVHKILQYLQGDKDVLKNCSFVSDAFYQHTRKFLFASITLGQPKAVSSLRRTIARNPQIAGYIRSLNIPYPFKSTLREIMAIQPMLVNIHHLILGVNGHYTMIPDFSGFVPGITALLKLPRLEKLEIFSIEAFPASLFQVPRRLKWLTLDRFRIDPNNIPVLTPLPLLLTVHLMRIFPMESDNIVSFIHVPNLRHIILDSPGSTAQHFLETGAETIKDVVWCNYFGNPYPSIDLGVLRNLQRLSFVTTDDSHITHHYFYEYPPWVPMVDMLCSRSIYYHLEELNLVIKTNQALTSASISSLLGPTNIWDDFASTARYPRLRSFTIHLDISRSSSPINEADARRVIARGVPLLEETGHLRVVICKDFDWKDLLPK</sequence>
<dbReference type="SUPFAM" id="SSF52047">
    <property type="entry name" value="RNI-like"/>
    <property type="match status" value="1"/>
</dbReference>